<dbReference type="PANTHER" id="PTHR11960">
    <property type="entry name" value="EUKARYOTIC TRANSLATION INITIATION FACTOR 4E RELATED"/>
    <property type="match status" value="1"/>
</dbReference>
<dbReference type="AlphaFoldDB" id="A0A151ZC10"/>
<dbReference type="OrthoDB" id="17977at2759"/>
<keyword evidence="7" id="KW-1185">Reference proteome</keyword>
<evidence type="ECO:0000313" key="7">
    <source>
        <dbReference type="Proteomes" id="UP000076078"/>
    </source>
</evidence>
<proteinExistence type="inferred from homology"/>
<dbReference type="EMBL" id="LODT01000035">
    <property type="protein sequence ID" value="KYQ91469.1"/>
    <property type="molecule type" value="Genomic_DNA"/>
</dbReference>
<dbReference type="GO" id="GO:0000340">
    <property type="term" value="F:RNA 7-methylguanosine cap binding"/>
    <property type="evidence" value="ECO:0007669"/>
    <property type="project" value="TreeGrafter"/>
</dbReference>
<dbReference type="Proteomes" id="UP000076078">
    <property type="component" value="Unassembled WGS sequence"/>
</dbReference>
<evidence type="ECO:0000256" key="3">
    <source>
        <dbReference type="ARBA" id="ARBA00022884"/>
    </source>
</evidence>
<keyword evidence="3 5" id="KW-0694">RNA-binding</keyword>
<reference evidence="6 7" key="1">
    <citation type="submission" date="2015-12" db="EMBL/GenBank/DDBJ databases">
        <title>Dictyostelia acquired genes for synthesis and detection of signals that induce cell-type specialization by lateral gene transfer from prokaryotes.</title>
        <authorList>
            <person name="Gloeckner G."/>
            <person name="Schaap P."/>
        </authorList>
    </citation>
    <scope>NUCLEOTIDE SEQUENCE [LARGE SCALE GENOMIC DNA]</scope>
    <source>
        <strain evidence="6 7">TK</strain>
    </source>
</reference>
<dbReference type="PANTHER" id="PTHR11960:SF66">
    <property type="entry name" value="EUKARYOTIC TRANSLATION INITIATION FACTOR 4E TYPE 3"/>
    <property type="match status" value="1"/>
</dbReference>
<dbReference type="InterPro" id="IPR023398">
    <property type="entry name" value="TIF_eIF4e-like"/>
</dbReference>
<dbReference type="GO" id="GO:0006417">
    <property type="term" value="P:regulation of translation"/>
    <property type="evidence" value="ECO:0007669"/>
    <property type="project" value="UniProtKB-KW"/>
</dbReference>
<dbReference type="InParanoid" id="A0A151ZC10"/>
<sequence>MTEVFPNTFNKGELKKEKKKLSAQEKIETTVQPTQHQIHLIKNEPILFLENEWCFWEDHYTNHDNARASKNEFENSLKMISKFNSIQGFWEKFNILPQLDKIPNNSCFHLMKSGIRPVWEDPENNNGGTFILKVKKFQTNEIWNELVLSVIGEQFGAYLEECDDICGLSIRKKQGMDFNTIHIWNRNKSGKDAIFRALKQLFPVLLDECIFYYYRVNKQQQENLNLDQHDRLKESASAPNISLEKEMIAAIKEYKEEGSNLSTTSLSANGKPKKHVSFQTQPIPIENGEKSFHTHSLDGQLEKEIIAEIKQDVQEMIDNKCDLQQKMKSDDHREKNFKLKQLANEYQPLMKSDSPVNEDVPSPPSDHLLTEVDKDIENTVVQQLKEEQKLENHELKNTIQDYFDIDLHGTNSPIPPSKHHLNGINQQLSIDSPKCKAQIKVDNLSDKPTIEKI</sequence>
<keyword evidence="4 5" id="KW-0648">Protein biosynthesis</keyword>
<evidence type="ECO:0000256" key="1">
    <source>
        <dbReference type="ARBA" id="ARBA00022540"/>
    </source>
</evidence>
<dbReference type="Gene3D" id="3.30.760.10">
    <property type="entry name" value="RNA Cap, Translation Initiation Factor Eif4e"/>
    <property type="match status" value="1"/>
</dbReference>
<comment type="similarity">
    <text evidence="5">Belongs to the eukaryotic initiation factor 4E family.</text>
</comment>
<dbReference type="GO" id="GO:0003743">
    <property type="term" value="F:translation initiation factor activity"/>
    <property type="evidence" value="ECO:0007669"/>
    <property type="project" value="UniProtKB-KW"/>
</dbReference>
<protein>
    <submittedName>
        <fullName evidence="6">Eukaryotic translation initiation factor 4E member 3</fullName>
    </submittedName>
</protein>
<dbReference type="InterPro" id="IPR001040">
    <property type="entry name" value="TIF_eIF_4E"/>
</dbReference>
<dbReference type="STRING" id="361077.A0A151ZC10"/>
<evidence type="ECO:0000313" key="6">
    <source>
        <dbReference type="EMBL" id="KYQ91469.1"/>
    </source>
</evidence>
<name>A0A151ZC10_TIELA</name>
<dbReference type="Pfam" id="PF01652">
    <property type="entry name" value="IF4E"/>
    <property type="match status" value="1"/>
</dbReference>
<keyword evidence="1 5" id="KW-0396">Initiation factor</keyword>
<keyword evidence="2" id="KW-0810">Translation regulation</keyword>
<accession>A0A151ZC10</accession>
<dbReference type="GO" id="GO:0016281">
    <property type="term" value="C:eukaryotic translation initiation factor 4F complex"/>
    <property type="evidence" value="ECO:0007669"/>
    <property type="project" value="TreeGrafter"/>
</dbReference>
<comment type="caution">
    <text evidence="6">The sequence shown here is derived from an EMBL/GenBank/DDBJ whole genome shotgun (WGS) entry which is preliminary data.</text>
</comment>
<evidence type="ECO:0000256" key="2">
    <source>
        <dbReference type="ARBA" id="ARBA00022845"/>
    </source>
</evidence>
<organism evidence="6 7">
    <name type="scientific">Tieghemostelium lacteum</name>
    <name type="common">Slime mold</name>
    <name type="synonym">Dictyostelium lacteum</name>
    <dbReference type="NCBI Taxonomy" id="361077"/>
    <lineage>
        <taxon>Eukaryota</taxon>
        <taxon>Amoebozoa</taxon>
        <taxon>Evosea</taxon>
        <taxon>Eumycetozoa</taxon>
        <taxon>Dictyostelia</taxon>
        <taxon>Dictyosteliales</taxon>
        <taxon>Raperosteliaceae</taxon>
        <taxon>Tieghemostelium</taxon>
    </lineage>
</organism>
<evidence type="ECO:0000256" key="4">
    <source>
        <dbReference type="ARBA" id="ARBA00022917"/>
    </source>
</evidence>
<evidence type="ECO:0000256" key="5">
    <source>
        <dbReference type="RuleBase" id="RU004374"/>
    </source>
</evidence>
<dbReference type="SUPFAM" id="SSF55418">
    <property type="entry name" value="eIF4e-like"/>
    <property type="match status" value="1"/>
</dbReference>
<gene>
    <name evidence="6" type="ORF">DLAC_08436</name>
</gene>